<comment type="caution">
    <text evidence="1">The sequence shown here is derived from an EMBL/GenBank/DDBJ whole genome shotgun (WGS) entry which is preliminary data.</text>
</comment>
<sequence>MTAKSFLLQECENIKAVLEETLRFKYGISGSKDFYDECNTRLAFITSEINATDEGDKIALATNLGLLLELSKLISRIERSSLGQYSWPFVDELKKIAFAICAEETLDDPETPPMVHVLSEGGLDSYAIFPEQQRPSAGKRRILTIVFPRTLKHFVLLHSILGHEIGHAMWRSSKHQAELRQALHDAFVVSNGKFSSQQATTAWIYDQNAPAEIRTQLTNLAAHGLQQQFFFQWANWEAWKEEILCDLIGILTFGPSFIAAECNLLYSLDLTGVGIGTAHPPVGCRVNLFLMASRILGYREIQFPDHDLQAAYDRFWGELETYAKQDPWFNIFTENEIRTALDRIGTILGAHPPAAYMAPSLDLLADLFRQLQSAVPPIGFKLDEGKNPSAYSVDFRHILYAGWLASKGNQDIKFPDLNRLCEHAIMQQRAIDIFNCQQG</sequence>
<dbReference type="EMBL" id="JAWRLE010000013">
    <property type="protein sequence ID" value="MEB2579429.1"/>
    <property type="molecule type" value="Genomic_DNA"/>
</dbReference>
<keyword evidence="2" id="KW-1185">Reference proteome</keyword>
<organism evidence="1 2">
    <name type="scientific">Burkholderia anthinoferrum</name>
    <dbReference type="NCBI Taxonomy" id="3090833"/>
    <lineage>
        <taxon>Bacteria</taxon>
        <taxon>Pseudomonadati</taxon>
        <taxon>Pseudomonadota</taxon>
        <taxon>Betaproteobacteria</taxon>
        <taxon>Burkholderiales</taxon>
        <taxon>Burkholderiaceae</taxon>
        <taxon>Burkholderia</taxon>
    </lineage>
</organism>
<evidence type="ECO:0000313" key="1">
    <source>
        <dbReference type="EMBL" id="MEB2579429.1"/>
    </source>
</evidence>
<accession>A0ABU5WKD6</accession>
<proteinExistence type="predicted"/>
<dbReference type="Proteomes" id="UP001304467">
    <property type="component" value="Unassembled WGS sequence"/>
</dbReference>
<reference evidence="1 2" key="1">
    <citation type="journal article" date="2023" name="Front. Microbiol.">
        <title>Genomic analyses of Burkholderia respiratory isolates indicates two evolutionarily distinct B. anthina clades.</title>
        <authorList>
            <person name="Pham A."/>
            <person name="Volmer J.G."/>
            <person name="Chambers D.C."/>
            <person name="Smith D.J."/>
            <person name="Reid D.W."/>
            <person name="Burr L."/>
            <person name="Wells T.J."/>
        </authorList>
    </citation>
    <scope>NUCLEOTIDE SEQUENCE [LARGE SCALE GENOMIC DNA]</scope>
    <source>
        <strain evidence="1 2">BCCIQ07A</strain>
    </source>
</reference>
<evidence type="ECO:0000313" key="2">
    <source>
        <dbReference type="Proteomes" id="UP001304467"/>
    </source>
</evidence>
<dbReference type="RefSeq" id="WP_143328727.1">
    <property type="nucleotide sequence ID" value="NZ_JAWRKY010000005.1"/>
</dbReference>
<name>A0ABU5WKD6_9BURK</name>
<gene>
    <name evidence="1" type="ORF">SB593_10720</name>
</gene>
<evidence type="ECO:0008006" key="3">
    <source>
        <dbReference type="Google" id="ProtNLM"/>
    </source>
</evidence>
<protein>
    <recommendedName>
        <fullName evidence="3">Peptidase M48 domain-containing protein</fullName>
    </recommendedName>
</protein>